<proteinExistence type="predicted"/>
<dbReference type="EMBL" id="JAPDRN010000006">
    <property type="protein sequence ID" value="KAJ9644270.1"/>
    <property type="molecule type" value="Genomic_DNA"/>
</dbReference>
<dbReference type="PANTHER" id="PTHR31094:SF2">
    <property type="entry name" value="RIKEN CDNA 2310061I04 GENE"/>
    <property type="match status" value="1"/>
</dbReference>
<dbReference type="Pfam" id="PF17119">
    <property type="entry name" value="MMU163"/>
    <property type="match status" value="1"/>
</dbReference>
<organism evidence="2 3">
    <name type="scientific">Knufia peltigerae</name>
    <dbReference type="NCBI Taxonomy" id="1002370"/>
    <lineage>
        <taxon>Eukaryota</taxon>
        <taxon>Fungi</taxon>
        <taxon>Dikarya</taxon>
        <taxon>Ascomycota</taxon>
        <taxon>Pezizomycotina</taxon>
        <taxon>Eurotiomycetes</taxon>
        <taxon>Chaetothyriomycetidae</taxon>
        <taxon>Chaetothyriales</taxon>
        <taxon>Trichomeriaceae</taxon>
        <taxon>Knufia</taxon>
    </lineage>
</organism>
<reference evidence="2" key="1">
    <citation type="submission" date="2022-10" db="EMBL/GenBank/DDBJ databases">
        <title>Culturing micro-colonial fungi from biological soil crusts in the Mojave desert and describing Neophaeococcomyces mojavensis, and introducing the new genera and species Taxawa tesnikishii.</title>
        <authorList>
            <person name="Kurbessoian T."/>
            <person name="Stajich J.E."/>
        </authorList>
    </citation>
    <scope>NUCLEOTIDE SEQUENCE</scope>
    <source>
        <strain evidence="2">TK_35</strain>
    </source>
</reference>
<dbReference type="PANTHER" id="PTHR31094">
    <property type="entry name" value="RIKEN CDNA 2310061I04 GENE"/>
    <property type="match status" value="1"/>
</dbReference>
<comment type="caution">
    <text evidence="2">The sequence shown here is derived from an EMBL/GenBank/DDBJ whole genome shotgun (WGS) entry which is preliminary data.</text>
</comment>
<name>A0AA38YCL2_9EURO</name>
<feature type="region of interest" description="Disordered" evidence="1">
    <location>
        <begin position="215"/>
        <end position="244"/>
    </location>
</feature>
<protein>
    <recommendedName>
        <fullName evidence="4">Chromosome transmission fidelity protein 4</fullName>
    </recommendedName>
</protein>
<feature type="region of interest" description="Disordered" evidence="1">
    <location>
        <begin position="76"/>
        <end position="97"/>
    </location>
</feature>
<feature type="compositionally biased region" description="Low complexity" evidence="1">
    <location>
        <begin position="219"/>
        <end position="231"/>
    </location>
</feature>
<feature type="compositionally biased region" description="Basic and acidic residues" evidence="1">
    <location>
        <begin position="88"/>
        <end position="97"/>
    </location>
</feature>
<feature type="region of interest" description="Disordered" evidence="1">
    <location>
        <begin position="1"/>
        <end position="54"/>
    </location>
</feature>
<dbReference type="Proteomes" id="UP001172681">
    <property type="component" value="Unassembled WGS sequence"/>
</dbReference>
<evidence type="ECO:0000256" key="1">
    <source>
        <dbReference type="SAM" id="MobiDB-lite"/>
    </source>
</evidence>
<feature type="compositionally biased region" description="Polar residues" evidence="1">
    <location>
        <begin position="14"/>
        <end position="29"/>
    </location>
</feature>
<feature type="compositionally biased region" description="Basic residues" evidence="1">
    <location>
        <begin position="1"/>
        <end position="10"/>
    </location>
</feature>
<evidence type="ECO:0000313" key="3">
    <source>
        <dbReference type="Proteomes" id="UP001172681"/>
    </source>
</evidence>
<dbReference type="InterPro" id="IPR031342">
    <property type="entry name" value="Mug163-like"/>
</dbReference>
<dbReference type="InterPro" id="IPR018790">
    <property type="entry name" value="DUF2358"/>
</dbReference>
<evidence type="ECO:0008006" key="4">
    <source>
        <dbReference type="Google" id="ProtNLM"/>
    </source>
</evidence>
<keyword evidence="3" id="KW-1185">Reference proteome</keyword>
<dbReference type="AlphaFoldDB" id="A0AA38YCL2"/>
<accession>A0AA38YCL2</accession>
<sequence length="347" mass="38043">MTSRLMRKLPKATTRPSAASWTGRPSSTLPGRRRHKSTSAGNSSPRQILPKRHLAQVRPEPLSELWFTASSPRFGPADELLGPPPPGKDNDHQPPDKRLLKLGKTLRRLSPLLPDILTKPLPQEILSPDVTLHLFPSTHPHLPAVKGKVAYRAALWTSPVAWGCVPIVGNVKLKIISEKIVRTGYTYAIPQGDDDPADLSAEKLVVRWKTEPKQNGHTAAAASDLSASSAAQGNETSNGGVNRGLSKLLGGDKPIFNLSNDDDFAGLFIFTFDSEGRIASHTIEHADEDSSFDKTSKVVTLTDWLLGKARWNRAKEKEEDLVPGLAMRVCREEWDLGRRLGQGNGHR</sequence>
<gene>
    <name evidence="2" type="ORF">H2204_001621</name>
</gene>
<evidence type="ECO:0000313" key="2">
    <source>
        <dbReference type="EMBL" id="KAJ9644270.1"/>
    </source>
</evidence>